<proteinExistence type="predicted"/>
<dbReference type="InParanoid" id="A0A218ZFZ6"/>
<dbReference type="EMBL" id="MZNU01000022">
    <property type="protein sequence ID" value="OWP07011.1"/>
    <property type="molecule type" value="Genomic_DNA"/>
</dbReference>
<protein>
    <submittedName>
        <fullName evidence="1">Uncharacterized protein</fullName>
    </submittedName>
</protein>
<comment type="caution">
    <text evidence="1">The sequence shown here is derived from an EMBL/GenBank/DDBJ whole genome shotgun (WGS) entry which is preliminary data.</text>
</comment>
<organism evidence="1 2">
    <name type="scientific">Diplocarpon coronariae</name>
    <dbReference type="NCBI Taxonomy" id="2795749"/>
    <lineage>
        <taxon>Eukaryota</taxon>
        <taxon>Fungi</taxon>
        <taxon>Dikarya</taxon>
        <taxon>Ascomycota</taxon>
        <taxon>Pezizomycotina</taxon>
        <taxon>Leotiomycetes</taxon>
        <taxon>Helotiales</taxon>
        <taxon>Drepanopezizaceae</taxon>
        <taxon>Diplocarpon</taxon>
    </lineage>
</organism>
<gene>
    <name evidence="1" type="ORF">B2J93_7745</name>
</gene>
<dbReference type="Proteomes" id="UP000242519">
    <property type="component" value="Unassembled WGS sequence"/>
</dbReference>
<sequence>MTGVLMTRGGAVWPVVGTAVGEYISSLRSRGRTAGYGASLFAAFAPGGASLEHTGCLLRTSLTAMLMATYGSGEDQKVGRLHAMEDGSLQVAEAHACAIEAASCLAAVNWHRSYGFPKERNAWFVDGSPHFLVAFPREQCLFDEGESLPTYPSPLLGRWDAVWRDIPRYAYAVTPVLEIRVTRNAL</sequence>
<evidence type="ECO:0000313" key="2">
    <source>
        <dbReference type="Proteomes" id="UP000242519"/>
    </source>
</evidence>
<name>A0A218ZFZ6_9HELO</name>
<evidence type="ECO:0000313" key="1">
    <source>
        <dbReference type="EMBL" id="OWP07011.1"/>
    </source>
</evidence>
<accession>A0A218ZFZ6</accession>
<reference evidence="1 2" key="1">
    <citation type="submission" date="2017-04" db="EMBL/GenBank/DDBJ databases">
        <title>Draft genome sequence of Marssonina coronaria NL1: causal agent of apple blotch.</title>
        <authorList>
            <person name="Cheng Q."/>
        </authorList>
    </citation>
    <scope>NUCLEOTIDE SEQUENCE [LARGE SCALE GENOMIC DNA]</scope>
    <source>
        <strain evidence="1 2">NL1</strain>
    </source>
</reference>
<dbReference type="AlphaFoldDB" id="A0A218ZFZ6"/>
<keyword evidence="2" id="KW-1185">Reference proteome</keyword>